<dbReference type="KEGG" id="plm:Plim_3745"/>
<feature type="region of interest" description="Disordered" evidence="1">
    <location>
        <begin position="266"/>
        <end position="288"/>
    </location>
</feature>
<keyword evidence="3" id="KW-1185">Reference proteome</keyword>
<organism evidence="2 3">
    <name type="scientific">Planctopirus limnophila (strain ATCC 43296 / DSM 3776 / IFAM 1008 / Mu 290)</name>
    <name type="common">Planctomyces limnophilus</name>
    <dbReference type="NCBI Taxonomy" id="521674"/>
    <lineage>
        <taxon>Bacteria</taxon>
        <taxon>Pseudomonadati</taxon>
        <taxon>Planctomycetota</taxon>
        <taxon>Planctomycetia</taxon>
        <taxon>Planctomycetales</taxon>
        <taxon>Planctomycetaceae</taxon>
        <taxon>Planctopirus</taxon>
    </lineage>
</organism>
<name>D5SWG4_PLAL2</name>
<dbReference type="STRING" id="521674.Plim_3745"/>
<dbReference type="Proteomes" id="UP000002220">
    <property type="component" value="Chromosome"/>
</dbReference>
<sequence>MSSFAPWPFEFTSTNASVKFLPVKIERTTSAEQPGGKRGRLTPGTLTRLFELSETRRVNHALVVIWADLRPFRKIFKFFSSFVPKPSIPSCSGRIARVGGKVFLRKSILEQIMSRSGYRAFSLLALAACSVVCGLPESAQAQLTRNWWTRSQMACPSCSLASSHKHSQTPAYFHSSSMIPTTEAQAPGCDCQSVGEWPSAEQFTPQYQSSPGVLPPEYYQSRLPDVRSQSTDLIPQSPLPQAQPVDPAAIAPLPVDLTLIPPSPAAKITTRPVGTSVPSTSSFDPPPPWQPVLPPEPRIVRNPKSGPIPTTPVRSSAVLDLPVMNILPEKTGPITVQPSKADSQITELPTITVPAPRTAVRDDWESIPARISNEKPASTPR</sequence>
<evidence type="ECO:0000313" key="3">
    <source>
        <dbReference type="Proteomes" id="UP000002220"/>
    </source>
</evidence>
<dbReference type="AlphaFoldDB" id="D5SWG4"/>
<feature type="region of interest" description="Disordered" evidence="1">
    <location>
        <begin position="362"/>
        <end position="381"/>
    </location>
</feature>
<feature type="compositionally biased region" description="Polar residues" evidence="1">
    <location>
        <begin position="272"/>
        <end position="283"/>
    </location>
</feature>
<gene>
    <name evidence="2" type="ordered locus">Plim_3745</name>
</gene>
<evidence type="ECO:0000313" key="2">
    <source>
        <dbReference type="EMBL" id="ADG69557.1"/>
    </source>
</evidence>
<dbReference type="EMBL" id="CP001744">
    <property type="protein sequence ID" value="ADG69557.1"/>
    <property type="molecule type" value="Genomic_DNA"/>
</dbReference>
<proteinExistence type="predicted"/>
<reference evidence="2 3" key="1">
    <citation type="journal article" date="2010" name="Stand. Genomic Sci.">
        <title>Complete genome sequence of Planctomyces limnophilus type strain (Mu 290).</title>
        <authorList>
            <person name="Labutti K."/>
            <person name="Sikorski J."/>
            <person name="Schneider S."/>
            <person name="Nolan M."/>
            <person name="Lucas S."/>
            <person name="Glavina Del Rio T."/>
            <person name="Tice H."/>
            <person name="Cheng J.F."/>
            <person name="Goodwin L."/>
            <person name="Pitluck S."/>
            <person name="Liolios K."/>
            <person name="Ivanova N."/>
            <person name="Mavromatis K."/>
            <person name="Mikhailova N."/>
            <person name="Pati A."/>
            <person name="Chen A."/>
            <person name="Palaniappan K."/>
            <person name="Land M."/>
            <person name="Hauser L."/>
            <person name="Chang Y.J."/>
            <person name="Jeffries C.D."/>
            <person name="Tindall B.J."/>
            <person name="Rohde M."/>
            <person name="Goker M."/>
            <person name="Woyke T."/>
            <person name="Bristow J."/>
            <person name="Eisen J.A."/>
            <person name="Markowitz V."/>
            <person name="Hugenholtz P."/>
            <person name="Kyrpides N.C."/>
            <person name="Klenk H.P."/>
            <person name="Lapidus A."/>
        </authorList>
    </citation>
    <scope>NUCLEOTIDE SEQUENCE [LARGE SCALE GENOMIC DNA]</scope>
    <source>
        <strain evidence="3">ATCC 43296 / DSM 3776 / IFAM 1008 / 290</strain>
    </source>
</reference>
<evidence type="ECO:0000256" key="1">
    <source>
        <dbReference type="SAM" id="MobiDB-lite"/>
    </source>
</evidence>
<accession>D5SWG4</accession>
<dbReference type="HOGENOM" id="CLU_725331_0_0_0"/>
<protein>
    <submittedName>
        <fullName evidence="2">Uncharacterized protein</fullName>
    </submittedName>
</protein>